<dbReference type="EMBL" id="DS566041">
    <property type="status" value="NOT_ANNOTATED_CDS"/>
    <property type="molecule type" value="Genomic_DNA"/>
</dbReference>
<keyword evidence="3" id="KW-1185">Reference proteome</keyword>
<dbReference type="AlphaFoldDB" id="H3GSE7"/>
<accession>H3GSE7</accession>
<feature type="region of interest" description="Disordered" evidence="1">
    <location>
        <begin position="271"/>
        <end position="304"/>
    </location>
</feature>
<dbReference type="VEuPathDB" id="FungiDB:KRP22_1251"/>
<reference evidence="3" key="1">
    <citation type="journal article" date="2006" name="Science">
        <title>Phytophthora genome sequences uncover evolutionary origins and mechanisms of pathogenesis.</title>
        <authorList>
            <person name="Tyler B.M."/>
            <person name="Tripathy S."/>
            <person name="Zhang X."/>
            <person name="Dehal P."/>
            <person name="Jiang R.H."/>
            <person name="Aerts A."/>
            <person name="Arredondo F.D."/>
            <person name="Baxter L."/>
            <person name="Bensasson D."/>
            <person name="Beynon J.L."/>
            <person name="Chapman J."/>
            <person name="Damasceno C.M."/>
            <person name="Dorrance A.E."/>
            <person name="Dou D."/>
            <person name="Dickerman A.W."/>
            <person name="Dubchak I.L."/>
            <person name="Garbelotto M."/>
            <person name="Gijzen M."/>
            <person name="Gordon S.G."/>
            <person name="Govers F."/>
            <person name="Grunwald N.J."/>
            <person name="Huang W."/>
            <person name="Ivors K.L."/>
            <person name="Jones R.W."/>
            <person name="Kamoun S."/>
            <person name="Krampis K."/>
            <person name="Lamour K.H."/>
            <person name="Lee M.K."/>
            <person name="McDonald W.H."/>
            <person name="Medina M."/>
            <person name="Meijer H.J."/>
            <person name="Nordberg E.K."/>
            <person name="Maclean D.J."/>
            <person name="Ospina-Giraldo M.D."/>
            <person name="Morris P.F."/>
            <person name="Phuntumart V."/>
            <person name="Putnam N.H."/>
            <person name="Rash S."/>
            <person name="Rose J.K."/>
            <person name="Sakihama Y."/>
            <person name="Salamov A.A."/>
            <person name="Savidor A."/>
            <person name="Scheuring C.F."/>
            <person name="Smith B.M."/>
            <person name="Sobral B.W."/>
            <person name="Terry A."/>
            <person name="Torto-Alalibo T.A."/>
            <person name="Win J."/>
            <person name="Xu Z."/>
            <person name="Zhang H."/>
            <person name="Grigoriev I.V."/>
            <person name="Rokhsar D.S."/>
            <person name="Boore J.L."/>
        </authorList>
    </citation>
    <scope>NUCLEOTIDE SEQUENCE [LARGE SCALE GENOMIC DNA]</scope>
    <source>
        <strain evidence="3">Pr102</strain>
    </source>
</reference>
<dbReference type="HOGENOM" id="CLU_917016_0_0_1"/>
<dbReference type="eggNOG" id="KOG1543">
    <property type="taxonomic scope" value="Eukaryota"/>
</dbReference>
<evidence type="ECO:0000313" key="2">
    <source>
        <dbReference type="EnsemblProtists" id="Phyra79912"/>
    </source>
</evidence>
<name>H3GSE7_PHYRM</name>
<evidence type="ECO:0000256" key="1">
    <source>
        <dbReference type="SAM" id="MobiDB-lite"/>
    </source>
</evidence>
<dbReference type="EnsemblProtists" id="Phyra79912">
    <property type="protein sequence ID" value="Phyra79912"/>
    <property type="gene ID" value="Phyra79912"/>
</dbReference>
<evidence type="ECO:0000313" key="3">
    <source>
        <dbReference type="Proteomes" id="UP000005238"/>
    </source>
</evidence>
<sequence>MQWLRLVTWFGGTLDFLKVSEHISRFLLLEHDYRHVGPDDQRKDQMGLSDPRSMWLRCRWPCGFASTWQRQLILEFACNFGRGLDSIMKTSTLATTCVLAASALAVVSVTARPMHPNINYERYLAQRDEGDAEAKLWKGNYYAICAENNWLPDHSEERGIYDEDEDIRQRLFMSKQDVLEAQAANPNANFSIMTPFSVLTKEEFASKVLNSYIQVNTTKTPTPATAAPATTTQKRSLRQQDAYTFTSMQDMINSLMKSLQAQTGGSWSIGTVKPSTDTTDNNANHGGTNEQWHWTQPNTAAPIP</sequence>
<dbReference type="Proteomes" id="UP000005238">
    <property type="component" value="Unassembled WGS sequence"/>
</dbReference>
<protein>
    <submittedName>
        <fullName evidence="2">Uncharacterized protein</fullName>
    </submittedName>
</protein>
<dbReference type="VEuPathDB" id="FungiDB:KRP23_1384"/>
<reference evidence="2" key="2">
    <citation type="submission" date="2015-06" db="UniProtKB">
        <authorList>
            <consortium name="EnsemblProtists"/>
        </authorList>
    </citation>
    <scope>IDENTIFICATION</scope>
    <source>
        <strain evidence="2">Pr102</strain>
    </source>
</reference>
<proteinExistence type="predicted"/>
<dbReference type="InParanoid" id="H3GSE7"/>
<organism evidence="2 3">
    <name type="scientific">Phytophthora ramorum</name>
    <name type="common">Sudden oak death agent</name>
    <dbReference type="NCBI Taxonomy" id="164328"/>
    <lineage>
        <taxon>Eukaryota</taxon>
        <taxon>Sar</taxon>
        <taxon>Stramenopiles</taxon>
        <taxon>Oomycota</taxon>
        <taxon>Peronosporomycetes</taxon>
        <taxon>Peronosporales</taxon>
        <taxon>Peronosporaceae</taxon>
        <taxon>Phytophthora</taxon>
    </lineage>
</organism>
<dbReference type="STRING" id="164328.H3GSE7"/>